<dbReference type="AlphaFoldDB" id="A0A6I4UWT9"/>
<dbReference type="Proteomes" id="UP000469159">
    <property type="component" value="Unassembled WGS sequence"/>
</dbReference>
<reference evidence="1 2" key="1">
    <citation type="submission" date="2019-12" db="EMBL/GenBank/DDBJ databases">
        <title>Genomic-based taxomic classification of the family Erythrobacteraceae.</title>
        <authorList>
            <person name="Xu L."/>
        </authorList>
    </citation>
    <scope>NUCLEOTIDE SEQUENCE [LARGE SCALE GENOMIC DNA]</scope>
    <source>
        <strain evidence="1 2">MCCC 1K02066</strain>
    </source>
</reference>
<organism evidence="1 2">
    <name type="scientific">Croceibacterium soli</name>
    <dbReference type="NCBI Taxonomy" id="1739690"/>
    <lineage>
        <taxon>Bacteria</taxon>
        <taxon>Pseudomonadati</taxon>
        <taxon>Pseudomonadota</taxon>
        <taxon>Alphaproteobacteria</taxon>
        <taxon>Sphingomonadales</taxon>
        <taxon>Erythrobacteraceae</taxon>
        <taxon>Croceibacterium</taxon>
    </lineage>
</organism>
<dbReference type="RefSeq" id="WP_160747227.1">
    <property type="nucleotide sequence ID" value="NZ_WTYK01000007.1"/>
</dbReference>
<name>A0A6I4UWT9_9SPHN</name>
<evidence type="ECO:0000313" key="1">
    <source>
        <dbReference type="EMBL" id="MXP42364.1"/>
    </source>
</evidence>
<protein>
    <submittedName>
        <fullName evidence="1">Uncharacterized protein</fullName>
    </submittedName>
</protein>
<keyword evidence="2" id="KW-1185">Reference proteome</keyword>
<evidence type="ECO:0000313" key="2">
    <source>
        <dbReference type="Proteomes" id="UP000469159"/>
    </source>
</evidence>
<dbReference type="EMBL" id="WTYK01000007">
    <property type="protein sequence ID" value="MXP42364.1"/>
    <property type="molecule type" value="Genomic_DNA"/>
</dbReference>
<dbReference type="OrthoDB" id="7390251at2"/>
<proteinExistence type="predicted"/>
<sequence length="320" mass="33878">MDSLTTSEPGTEPAETLLRDELAQGDATLSSAIPILRHLVLSEEQSLFSDEVVARVRGMLASMARQLLQAEAEAAQIADRPAFFARHEAVLAEALAGEPALLRHVHALTIEAQAALRLQSQADLDPVLSPLLQHLVAAEDGVVASTAMAALAAQARFIQHQRRMSLPIGELPAELFHKALLLFRAQAGDRTSAETAERTLRQGFDESLGRLALLSRLVMRAGERAPLALDVGEAGIAIFASALSLASGQERELTAMSFSEGQYARLALTMVAAGLPPHSVGKQFVLLHPDGTLPEGFTGLGSSQAARLLAASAPGREAAR</sequence>
<gene>
    <name evidence="1" type="ORF">GRI75_12010</name>
</gene>
<accession>A0A6I4UWT9</accession>
<comment type="caution">
    <text evidence="1">The sequence shown here is derived from an EMBL/GenBank/DDBJ whole genome shotgun (WGS) entry which is preliminary data.</text>
</comment>